<name>A0AAU7VMC4_9FIRM</name>
<keyword evidence="5" id="KW-1133">Transmembrane helix</keyword>
<organism evidence="7">
    <name type="scientific">Proteinivorax tanatarense</name>
    <dbReference type="NCBI Taxonomy" id="1260629"/>
    <lineage>
        <taxon>Bacteria</taxon>
        <taxon>Bacillati</taxon>
        <taxon>Bacillota</taxon>
        <taxon>Clostridia</taxon>
        <taxon>Eubacteriales</taxon>
        <taxon>Proteinivoracaceae</taxon>
        <taxon>Proteinivorax</taxon>
    </lineage>
</organism>
<feature type="coiled-coil region" evidence="4">
    <location>
        <begin position="420"/>
        <end position="475"/>
    </location>
</feature>
<dbReference type="AlphaFoldDB" id="A0AAU7VMC4"/>
<evidence type="ECO:0000313" key="7">
    <source>
        <dbReference type="EMBL" id="XBX75195.1"/>
    </source>
</evidence>
<keyword evidence="3" id="KW-0807">Transducer</keyword>
<reference evidence="7" key="1">
    <citation type="journal article" date="2013" name="Extremophiles">
        <title>Proteinivorax tanatarense gen. nov., sp. nov., an anaerobic, haloalkaliphilic, proteolytic bacterium isolated from a decaying algal bloom, and proposal of Proteinivoraceae fam. nov.</title>
        <authorList>
            <person name="Kevbrin V."/>
            <person name="Boltyanskaya Y."/>
            <person name="Zhilina T."/>
            <person name="Kolganova T."/>
            <person name="Lavrentjeva E."/>
            <person name="Kuznetsov B."/>
        </authorList>
    </citation>
    <scope>NUCLEOTIDE SEQUENCE</scope>
    <source>
        <strain evidence="7">Z-910T</strain>
    </source>
</reference>
<proteinExistence type="inferred from homology"/>
<feature type="transmembrane region" description="Helical" evidence="5">
    <location>
        <begin position="42"/>
        <end position="61"/>
    </location>
</feature>
<evidence type="ECO:0000256" key="5">
    <source>
        <dbReference type="SAM" id="Phobius"/>
    </source>
</evidence>
<dbReference type="GO" id="GO:0005886">
    <property type="term" value="C:plasma membrane"/>
    <property type="evidence" value="ECO:0007669"/>
    <property type="project" value="TreeGrafter"/>
</dbReference>
<feature type="transmembrane region" description="Helical" evidence="5">
    <location>
        <begin position="81"/>
        <end position="106"/>
    </location>
</feature>
<dbReference type="PROSITE" id="PS50111">
    <property type="entry name" value="CHEMOTAXIS_TRANSDUC_2"/>
    <property type="match status" value="1"/>
</dbReference>
<dbReference type="Gene3D" id="1.10.287.950">
    <property type="entry name" value="Methyl-accepting chemotaxis protein"/>
    <property type="match status" value="1"/>
</dbReference>
<dbReference type="InterPro" id="IPR051310">
    <property type="entry name" value="MCP_chemotaxis"/>
</dbReference>
<evidence type="ECO:0000256" key="3">
    <source>
        <dbReference type="PROSITE-ProRule" id="PRU00284"/>
    </source>
</evidence>
<evidence type="ECO:0000256" key="2">
    <source>
        <dbReference type="ARBA" id="ARBA00029447"/>
    </source>
</evidence>
<dbReference type="SUPFAM" id="SSF58104">
    <property type="entry name" value="Methyl-accepting chemotaxis protein (MCP) signaling domain"/>
    <property type="match status" value="1"/>
</dbReference>
<reference evidence="7" key="2">
    <citation type="submission" date="2024-06" db="EMBL/GenBank/DDBJ databases">
        <authorList>
            <person name="Petrova K.O."/>
            <person name="Toshchakov S.V."/>
            <person name="Boltjanskaja Y.V."/>
            <person name="Kevbrin V."/>
        </authorList>
    </citation>
    <scope>NUCLEOTIDE SEQUENCE</scope>
    <source>
        <strain evidence="7">Z-910T</strain>
    </source>
</reference>
<dbReference type="InterPro" id="IPR004089">
    <property type="entry name" value="MCPsignal_dom"/>
</dbReference>
<dbReference type="PANTHER" id="PTHR43531:SF11">
    <property type="entry name" value="METHYL-ACCEPTING CHEMOTAXIS PROTEIN 3"/>
    <property type="match status" value="1"/>
</dbReference>
<feature type="domain" description="Methyl-accepting transducer" evidence="6">
    <location>
        <begin position="188"/>
        <end position="466"/>
    </location>
</feature>
<keyword evidence="1" id="KW-0145">Chemotaxis</keyword>
<keyword evidence="4" id="KW-0175">Coiled coil</keyword>
<gene>
    <name evidence="7" type="ORF">PRVXT_000302</name>
</gene>
<evidence type="ECO:0000256" key="4">
    <source>
        <dbReference type="SAM" id="Coils"/>
    </source>
</evidence>
<sequence length="481" mass="53216">MTKDYLSNYSELVVQTAVKLCAIACAFVALQYGLVMEYTIPNLIMLAMSIFLVGLFSYFNLTKKFSYKHAQMTLIAFFIGWLYSALIGTLIAMFLIVPVLMLLALYPQKKFRWKVMIALWTGYIIVIIYNLLGYSDVLSFSIGLGVFFFYLSACYALNALTLLINKLSLDVDKNQQQLVKSNAQVENHLKEIENVQQQTTDYINEVIPSLRETVNVTEEIAKSIEEHTQSVESSSEKGGESIEYAEKLDNSLGVLETKLENVTEAKEDGEKGVNSLSRTATKSIKVKDNMLNVAQLTEERANKIIEVLGSIKSIANQTQILSLNASIEAARAGEHGKGFSVVADEVGQLAEQTSNYVVDIEKITKELDDSTTEVNKAAKALNAIVNGQNKLIGEVIEHFTNIDASVTESLKEMSVVGSDLTSVKNNIEHLNTQLESMSAVSQQISASSQQSLSSLQEQFNSMEKIQEKVNELGKNDSEAVV</sequence>
<dbReference type="EMBL" id="CP158367">
    <property type="protein sequence ID" value="XBX75195.1"/>
    <property type="molecule type" value="Genomic_DNA"/>
</dbReference>
<protein>
    <submittedName>
        <fullName evidence="7">Methyl-accepting chemotaxis protein</fullName>
    </submittedName>
</protein>
<feature type="transmembrane region" description="Helical" evidence="5">
    <location>
        <begin position="138"/>
        <end position="164"/>
    </location>
</feature>
<dbReference type="RefSeq" id="WP_350343940.1">
    <property type="nucleotide sequence ID" value="NZ_CP158367.1"/>
</dbReference>
<dbReference type="SMART" id="SM00283">
    <property type="entry name" value="MA"/>
    <property type="match status" value="1"/>
</dbReference>
<dbReference type="GO" id="GO:0007165">
    <property type="term" value="P:signal transduction"/>
    <property type="evidence" value="ECO:0007669"/>
    <property type="project" value="UniProtKB-KW"/>
</dbReference>
<accession>A0AAU7VMC4</accession>
<evidence type="ECO:0000259" key="6">
    <source>
        <dbReference type="PROSITE" id="PS50111"/>
    </source>
</evidence>
<keyword evidence="5" id="KW-0812">Transmembrane</keyword>
<evidence type="ECO:0000256" key="1">
    <source>
        <dbReference type="ARBA" id="ARBA00022500"/>
    </source>
</evidence>
<feature type="coiled-coil region" evidence="4">
    <location>
        <begin position="171"/>
        <end position="205"/>
    </location>
</feature>
<dbReference type="GO" id="GO:0004888">
    <property type="term" value="F:transmembrane signaling receptor activity"/>
    <property type="evidence" value="ECO:0007669"/>
    <property type="project" value="TreeGrafter"/>
</dbReference>
<dbReference type="PANTHER" id="PTHR43531">
    <property type="entry name" value="PROTEIN ICFG"/>
    <property type="match status" value="1"/>
</dbReference>
<feature type="transmembrane region" description="Helical" evidence="5">
    <location>
        <begin position="113"/>
        <end position="132"/>
    </location>
</feature>
<dbReference type="Pfam" id="PF00015">
    <property type="entry name" value="MCPsignal"/>
    <property type="match status" value="1"/>
</dbReference>
<comment type="similarity">
    <text evidence="2">Belongs to the methyl-accepting chemotaxis (MCP) protein family.</text>
</comment>
<keyword evidence="5" id="KW-0472">Membrane</keyword>
<dbReference type="GO" id="GO:0006935">
    <property type="term" value="P:chemotaxis"/>
    <property type="evidence" value="ECO:0007669"/>
    <property type="project" value="UniProtKB-KW"/>
</dbReference>
<feature type="transmembrane region" description="Helical" evidence="5">
    <location>
        <begin position="12"/>
        <end position="30"/>
    </location>
</feature>